<dbReference type="InterPro" id="IPR026581">
    <property type="entry name" value="TCP10L/CENPJ"/>
</dbReference>
<feature type="compositionally biased region" description="Low complexity" evidence="3">
    <location>
        <begin position="603"/>
        <end position="613"/>
    </location>
</feature>
<dbReference type="FunFam" id="2.60.450.20:FF:000004">
    <property type="entry name" value="Centromere protein J"/>
    <property type="match status" value="1"/>
</dbReference>
<dbReference type="EMBL" id="AYLP01000034">
    <property type="protein sequence ID" value="ESS67200.1"/>
    <property type="molecule type" value="Genomic_DNA"/>
</dbReference>
<proteinExistence type="inferred from homology"/>
<gene>
    <name evidence="5" type="ORF">TCDM_04110</name>
</gene>
<feature type="compositionally biased region" description="Low complexity" evidence="3">
    <location>
        <begin position="133"/>
        <end position="144"/>
    </location>
</feature>
<feature type="compositionally biased region" description="Low complexity" evidence="3">
    <location>
        <begin position="12"/>
        <end position="24"/>
    </location>
</feature>
<feature type="compositionally biased region" description="Basic and acidic residues" evidence="3">
    <location>
        <begin position="86"/>
        <end position="96"/>
    </location>
</feature>
<dbReference type="OrthoDB" id="10252174at2759"/>
<feature type="region of interest" description="Disordered" evidence="3">
    <location>
        <begin position="493"/>
        <end position="638"/>
    </location>
</feature>
<protein>
    <recommendedName>
        <fullName evidence="4">Centromere protein J C-terminal domain-containing protein</fullName>
    </recommendedName>
</protein>
<dbReference type="Proteomes" id="UP000017861">
    <property type="component" value="Unassembled WGS sequence"/>
</dbReference>
<evidence type="ECO:0000313" key="6">
    <source>
        <dbReference type="Proteomes" id="UP000017861"/>
    </source>
</evidence>
<evidence type="ECO:0000259" key="4">
    <source>
        <dbReference type="Pfam" id="PF07202"/>
    </source>
</evidence>
<dbReference type="AlphaFoldDB" id="V5B213"/>
<feature type="compositionally biased region" description="Basic and acidic residues" evidence="3">
    <location>
        <begin position="200"/>
        <end position="211"/>
    </location>
</feature>
<dbReference type="Pfam" id="PF07202">
    <property type="entry name" value="Tcp10_C"/>
    <property type="match status" value="1"/>
</dbReference>
<feature type="coiled-coil region" evidence="2">
    <location>
        <begin position="268"/>
        <end position="412"/>
    </location>
</feature>
<comment type="caution">
    <text evidence="5">The sequence shown here is derived from an EMBL/GenBank/DDBJ whole genome shotgun (WGS) entry which is preliminary data.</text>
</comment>
<dbReference type="VEuPathDB" id="TriTrypDB:TCDM_04110"/>
<dbReference type="InterPro" id="IPR009852">
    <property type="entry name" value="CENPJ_C_dom"/>
</dbReference>
<sequence>MSDIPIPRPVRSHSSSRSVTVSASRKSKPKNAPFKFLRKDEGRLSYTCQPDSPMSANNQNHCAAHRDSPSSERRGSRSLREAIANDMRRGKNHDPFAEVVIAVPKRTPPPNPAAREDAQDFLELSLRERGLSQPQQQPQRQQQEQVEKKIERDIDEDLDSNEVFLATARPRQRSRGSDDPDRSTEVVGQRLNTNQSHSTPRREEEYEDIKWQRPVQRQYRGEDKVQDNGGTRNFPLRRYLDPMGQEDDYPRSARNYFLRPQLQGYRPTREEDNLVEQLEEELHAVQEERGRYHQLKMQLDRDRKRFEEYRNGIEREIEEERADLNAARASENWQAKKDVKVVEERYRSTLELLKNERESNKKLSQENELLRQQLEGMTTHMRETQKLQKAETSRLRREIESLTRRNEELLEMTREQQIAALENSSKINSPAPALQITPNAWRPNVVSSVSTQRSCEEVLDFPEFRSTVGSSMQQQQSNDILWEAKQRRMAAEKERKRLEAEEKERRRLEAEEKERRRLEAEKERKRLEAEEKERRRLEAEKERKRLEAEEKEQRKEQQHARGEEGVTGGKSQELRSQRRVSGHPINTPRAQNASRGNASRLQASSVSSAVSISRKPRRTPTAEELVADDEPTPAEDFPNDAVVSQTALGENPNKRELLYRSGKREIHYVNGTRKVILPSGHVVLYFTNGDIKRTFPSGKSTYWYAVAQTTHTQHADGVQVFEFHSSGQIERHLPDGKKEILYPDGIYKVVFPDGRDETIFPEEV</sequence>
<organism evidence="5 6">
    <name type="scientific">Trypanosoma cruzi Dm28c</name>
    <dbReference type="NCBI Taxonomy" id="1416333"/>
    <lineage>
        <taxon>Eukaryota</taxon>
        <taxon>Discoba</taxon>
        <taxon>Euglenozoa</taxon>
        <taxon>Kinetoplastea</taxon>
        <taxon>Metakinetoplastina</taxon>
        <taxon>Trypanosomatida</taxon>
        <taxon>Trypanosomatidae</taxon>
        <taxon>Trypanosoma</taxon>
        <taxon>Schizotrypanum</taxon>
    </lineage>
</organism>
<feature type="region of interest" description="Disordered" evidence="3">
    <location>
        <begin position="1"/>
        <end position="244"/>
    </location>
</feature>
<reference evidence="5 6" key="1">
    <citation type="journal article" date="2014" name="Genome Announc.">
        <title>Trypanosoma cruzi Clone Dm28c Draft Genome Sequence.</title>
        <authorList>
            <person name="Grisard E.C."/>
            <person name="Teixeira S.M."/>
            <person name="de Almeida L.G."/>
            <person name="Stoco P.H."/>
            <person name="Gerber A.L."/>
            <person name="Talavera-Lopez C."/>
            <person name="Lima O.C."/>
            <person name="Andersson B."/>
            <person name="de Vasconcelos A.T."/>
        </authorList>
    </citation>
    <scope>NUCLEOTIDE SEQUENCE [LARGE SCALE GENOMIC DNA]</scope>
    <source>
        <strain evidence="5 6">Dm28c</strain>
    </source>
</reference>
<comment type="similarity">
    <text evidence="1">Belongs to the TCP10 family.</text>
</comment>
<evidence type="ECO:0000256" key="3">
    <source>
        <dbReference type="SAM" id="MobiDB-lite"/>
    </source>
</evidence>
<feature type="compositionally biased region" description="Polar residues" evidence="3">
    <location>
        <begin position="588"/>
        <end position="602"/>
    </location>
</feature>
<dbReference type="Gene3D" id="2.60.450.20">
    <property type="match status" value="1"/>
</dbReference>
<feature type="compositionally biased region" description="Basic and acidic residues" evidence="3">
    <location>
        <begin position="64"/>
        <end position="80"/>
    </location>
</feature>
<dbReference type="PANTHER" id="PTHR10331:SF6">
    <property type="entry name" value="SPINDLE ASSEMBLY ABNORMAL 4"/>
    <property type="match status" value="1"/>
</dbReference>
<feature type="domain" description="Centromere protein J C-terminal" evidence="4">
    <location>
        <begin position="724"/>
        <end position="749"/>
    </location>
</feature>
<evidence type="ECO:0000256" key="1">
    <source>
        <dbReference type="ARBA" id="ARBA00005627"/>
    </source>
</evidence>
<dbReference type="InterPro" id="IPR047002">
    <property type="entry name" value="Tcp10_C_sf"/>
</dbReference>
<feature type="compositionally biased region" description="Basic and acidic residues" evidence="3">
    <location>
        <begin position="175"/>
        <end position="184"/>
    </location>
</feature>
<dbReference type="PANTHER" id="PTHR10331">
    <property type="entry name" value="T COMPLEX PROTEIN 10"/>
    <property type="match status" value="1"/>
</dbReference>
<evidence type="ECO:0000256" key="2">
    <source>
        <dbReference type="SAM" id="Coils"/>
    </source>
</evidence>
<feature type="compositionally biased region" description="Polar residues" evidence="3">
    <location>
        <begin position="46"/>
        <end position="61"/>
    </location>
</feature>
<accession>V5B213</accession>
<feature type="compositionally biased region" description="Basic and acidic residues" evidence="3">
    <location>
        <begin position="493"/>
        <end position="564"/>
    </location>
</feature>
<evidence type="ECO:0000313" key="5">
    <source>
        <dbReference type="EMBL" id="ESS67200.1"/>
    </source>
</evidence>
<name>V5B213_TRYCR</name>
<keyword evidence="2" id="KW-0175">Coiled coil</keyword>